<accession>A0A8E6BCJ7</accession>
<name>A0A8E6BCJ7_9BACT</name>
<dbReference type="AlphaFoldDB" id="A0A8E6BCJ7"/>
<keyword evidence="2" id="KW-1185">Reference proteome</keyword>
<dbReference type="InterPro" id="IPR045767">
    <property type="entry name" value="DUF6134"/>
</dbReference>
<dbReference type="KEGG" id="tsph:KIH39_12470"/>
<organism evidence="1 2">
    <name type="scientific">Telmatocola sphagniphila</name>
    <dbReference type="NCBI Taxonomy" id="1123043"/>
    <lineage>
        <taxon>Bacteria</taxon>
        <taxon>Pseudomonadati</taxon>
        <taxon>Planctomycetota</taxon>
        <taxon>Planctomycetia</taxon>
        <taxon>Gemmatales</taxon>
        <taxon>Gemmataceae</taxon>
    </lineage>
</organism>
<sequence length="213" mass="24122">MRFASLLGFMLVLVAPGYLRAAGKEERVYNIFADKKPAGTLKLVIEERADGVETAAFAVAVKVKYLLKEYNYSLRGYEVWKKDKLLKVETQTDDDGKKMTLKVEAEKEGLIVTTDGKQGLLKADAWTTTYWKMPAGERVLMDADTGKILDAKWEKVGVETLTLMGRQVVCNHWRVTGAVKAELWFDGSDRMVRQETVESGIRMITELSQYKRD</sequence>
<dbReference type="Proteomes" id="UP000676194">
    <property type="component" value="Chromosome"/>
</dbReference>
<proteinExistence type="predicted"/>
<dbReference type="RefSeq" id="WP_213499907.1">
    <property type="nucleotide sequence ID" value="NZ_CP074694.1"/>
</dbReference>
<gene>
    <name evidence="1" type="ORF">KIH39_12470</name>
</gene>
<evidence type="ECO:0000313" key="1">
    <source>
        <dbReference type="EMBL" id="QVL34683.1"/>
    </source>
</evidence>
<evidence type="ECO:0000313" key="2">
    <source>
        <dbReference type="Proteomes" id="UP000676194"/>
    </source>
</evidence>
<protein>
    <submittedName>
        <fullName evidence="1">Uncharacterized protein</fullName>
    </submittedName>
</protein>
<dbReference type="EMBL" id="CP074694">
    <property type="protein sequence ID" value="QVL34683.1"/>
    <property type="molecule type" value="Genomic_DNA"/>
</dbReference>
<dbReference type="Pfam" id="PF19630">
    <property type="entry name" value="DUF6134"/>
    <property type="match status" value="1"/>
</dbReference>
<reference evidence="1" key="1">
    <citation type="submission" date="2021-05" db="EMBL/GenBank/DDBJ databases">
        <title>Complete genome sequence of the cellulolytic planctomycete Telmatocola sphagniphila SP2T and characterization of the first cellulase from planctomycetes.</title>
        <authorList>
            <person name="Rakitin A.L."/>
            <person name="Beletsky A.V."/>
            <person name="Naumoff D.G."/>
            <person name="Kulichevskaya I.S."/>
            <person name="Mardanov A.V."/>
            <person name="Ravin N.V."/>
            <person name="Dedysh S.N."/>
        </authorList>
    </citation>
    <scope>NUCLEOTIDE SEQUENCE</scope>
    <source>
        <strain evidence="1">SP2T</strain>
    </source>
</reference>